<dbReference type="InterPro" id="IPR036291">
    <property type="entry name" value="NAD(P)-bd_dom_sf"/>
</dbReference>
<reference evidence="3 4" key="1">
    <citation type="submission" date="2017-06" db="EMBL/GenBank/DDBJ databases">
        <authorList>
            <person name="Kim H.J."/>
            <person name="Triplett B.A."/>
        </authorList>
    </citation>
    <scope>NUCLEOTIDE SEQUENCE [LARGE SCALE GENOMIC DNA]</scope>
    <source>
        <strain evidence="3 4">CGMCC 4.1858</strain>
    </source>
</reference>
<evidence type="ECO:0000259" key="2">
    <source>
        <dbReference type="SMART" id="SM00829"/>
    </source>
</evidence>
<evidence type="ECO:0000256" key="1">
    <source>
        <dbReference type="ARBA" id="ARBA00022857"/>
    </source>
</evidence>
<dbReference type="CDD" id="cd05289">
    <property type="entry name" value="MDR_like_2"/>
    <property type="match status" value="1"/>
</dbReference>
<evidence type="ECO:0000313" key="4">
    <source>
        <dbReference type="Proteomes" id="UP000198280"/>
    </source>
</evidence>
<keyword evidence="1" id="KW-0521">NADP</keyword>
<dbReference type="SUPFAM" id="SSF50129">
    <property type="entry name" value="GroES-like"/>
    <property type="match status" value="1"/>
</dbReference>
<dbReference type="InterPro" id="IPR020843">
    <property type="entry name" value="ER"/>
</dbReference>
<dbReference type="Proteomes" id="UP000198280">
    <property type="component" value="Unassembled WGS sequence"/>
</dbReference>
<dbReference type="PANTHER" id="PTHR44154">
    <property type="entry name" value="QUINONE OXIDOREDUCTASE"/>
    <property type="match status" value="1"/>
</dbReference>
<dbReference type="SMART" id="SM00829">
    <property type="entry name" value="PKS_ER"/>
    <property type="match status" value="1"/>
</dbReference>
<dbReference type="GO" id="GO:0016491">
    <property type="term" value="F:oxidoreductase activity"/>
    <property type="evidence" value="ECO:0007669"/>
    <property type="project" value="InterPro"/>
</dbReference>
<gene>
    <name evidence="3" type="ORF">SAMN05216252_121124</name>
</gene>
<name>A0A239LX29_9ACTN</name>
<dbReference type="PANTHER" id="PTHR44154:SF1">
    <property type="entry name" value="QUINONE OXIDOREDUCTASE"/>
    <property type="match status" value="1"/>
</dbReference>
<sequence length="302" mass="31089">MPRAVQYKTYGGTEVLQVVEVGTPEPTEGEVLVKVKAAGINPGESKTRAGTLAQRPLPSGQGIDLAGVVVRTGPGVTGFAAGDEVMGFTWQHASHADYVAVEAANLIAKPARLSWEVAGSLFVVGTSAYAAVRAVAPQPGETVVVSGAAGGVGMLAVQLARRAGADVIGIAGPANHRWLSEHDVTPIAYGEGVRDRLRQVTDRVDAFIDTHGDGYLELAVALGVTPTRINTLVDYSGAARLGAKTEACRAAATSGILTDLAQLAATGALDVPIAATYPLDQVRAAYDELAGPHPRGKIVLLT</sequence>
<dbReference type="InterPro" id="IPR013154">
    <property type="entry name" value="ADH-like_N"/>
</dbReference>
<proteinExistence type="predicted"/>
<dbReference type="Pfam" id="PF13602">
    <property type="entry name" value="ADH_zinc_N_2"/>
    <property type="match status" value="1"/>
</dbReference>
<dbReference type="Pfam" id="PF08240">
    <property type="entry name" value="ADH_N"/>
    <property type="match status" value="1"/>
</dbReference>
<evidence type="ECO:0000313" key="3">
    <source>
        <dbReference type="EMBL" id="SNT34428.1"/>
    </source>
</evidence>
<dbReference type="EMBL" id="FZOF01000021">
    <property type="protein sequence ID" value="SNT34428.1"/>
    <property type="molecule type" value="Genomic_DNA"/>
</dbReference>
<dbReference type="InterPro" id="IPR011032">
    <property type="entry name" value="GroES-like_sf"/>
</dbReference>
<organism evidence="3 4">
    <name type="scientific">Actinacidiphila glaucinigra</name>
    <dbReference type="NCBI Taxonomy" id="235986"/>
    <lineage>
        <taxon>Bacteria</taxon>
        <taxon>Bacillati</taxon>
        <taxon>Actinomycetota</taxon>
        <taxon>Actinomycetes</taxon>
        <taxon>Kitasatosporales</taxon>
        <taxon>Streptomycetaceae</taxon>
        <taxon>Actinacidiphila</taxon>
    </lineage>
</organism>
<dbReference type="SUPFAM" id="SSF51735">
    <property type="entry name" value="NAD(P)-binding Rossmann-fold domains"/>
    <property type="match status" value="1"/>
</dbReference>
<protein>
    <submittedName>
        <fullName evidence="3">NADPH:quinone reductase</fullName>
    </submittedName>
</protein>
<dbReference type="AlphaFoldDB" id="A0A239LX29"/>
<dbReference type="InterPro" id="IPR051603">
    <property type="entry name" value="Zinc-ADH_QOR/CCCR"/>
</dbReference>
<feature type="domain" description="Enoyl reductase (ER)" evidence="2">
    <location>
        <begin position="11"/>
        <end position="300"/>
    </location>
</feature>
<accession>A0A239LX29</accession>
<dbReference type="OrthoDB" id="3727682at2"/>
<dbReference type="Gene3D" id="3.40.50.720">
    <property type="entry name" value="NAD(P)-binding Rossmann-like Domain"/>
    <property type="match status" value="1"/>
</dbReference>
<keyword evidence="4" id="KW-1185">Reference proteome</keyword>
<dbReference type="RefSeq" id="WP_089227231.1">
    <property type="nucleotide sequence ID" value="NZ_FZOF01000021.1"/>
</dbReference>
<dbReference type="Gene3D" id="3.90.180.10">
    <property type="entry name" value="Medium-chain alcohol dehydrogenases, catalytic domain"/>
    <property type="match status" value="1"/>
</dbReference>